<feature type="domain" description="Response regulatory" evidence="6">
    <location>
        <begin position="5"/>
        <end position="121"/>
    </location>
</feature>
<accession>A0ABV0M522</accession>
<dbReference type="PROSITE" id="PS51755">
    <property type="entry name" value="OMPR_PHOB"/>
    <property type="match status" value="1"/>
</dbReference>
<dbReference type="Gene3D" id="6.10.250.690">
    <property type="match status" value="1"/>
</dbReference>
<comment type="caution">
    <text evidence="8">The sequence shown here is derived from an EMBL/GenBank/DDBJ whole genome shotgun (WGS) entry which is preliminary data.</text>
</comment>
<comment type="caution">
    <text evidence="4">Lacks conserved residue(s) required for the propagation of feature annotation.</text>
</comment>
<dbReference type="SMART" id="SM00448">
    <property type="entry name" value="REC"/>
    <property type="match status" value="1"/>
</dbReference>
<dbReference type="Gene3D" id="3.40.50.2300">
    <property type="match status" value="1"/>
</dbReference>
<dbReference type="InterPro" id="IPR001789">
    <property type="entry name" value="Sig_transdc_resp-reg_receiver"/>
</dbReference>
<gene>
    <name evidence="8" type="ORF">ABK249_14410</name>
</gene>
<keyword evidence="2" id="KW-0902">Two-component regulatory system</keyword>
<dbReference type="EMBL" id="JBEAAL010000009">
    <property type="protein sequence ID" value="MEQ1406130.1"/>
    <property type="molecule type" value="Genomic_DNA"/>
</dbReference>
<reference evidence="8 9" key="1">
    <citation type="submission" date="2024-05" db="EMBL/GenBank/DDBJ databases">
        <title>Neorhizobium sp. Rsf11, a plant growth promoting and heavy metal resistant PAH-degrader.</title>
        <authorList>
            <person name="Golubev S.N."/>
            <person name="Muratova A.Y."/>
            <person name="Markelova M.I."/>
        </authorList>
    </citation>
    <scope>NUCLEOTIDE SEQUENCE [LARGE SCALE GENOMIC DNA]</scope>
    <source>
        <strain evidence="8 9">Rsf11</strain>
    </source>
</reference>
<dbReference type="PANTHER" id="PTHR48111:SF40">
    <property type="entry name" value="PHOSPHATE REGULON TRANSCRIPTIONAL REGULATORY PROTEIN PHOB"/>
    <property type="match status" value="1"/>
</dbReference>
<evidence type="ECO:0000256" key="2">
    <source>
        <dbReference type="ARBA" id="ARBA00023012"/>
    </source>
</evidence>
<dbReference type="Gene3D" id="1.10.10.10">
    <property type="entry name" value="Winged helix-like DNA-binding domain superfamily/Winged helix DNA-binding domain"/>
    <property type="match status" value="1"/>
</dbReference>
<dbReference type="InterPro" id="IPR036388">
    <property type="entry name" value="WH-like_DNA-bd_sf"/>
</dbReference>
<feature type="domain" description="OmpR/PhoB-type" evidence="7">
    <location>
        <begin position="130"/>
        <end position="228"/>
    </location>
</feature>
<dbReference type="SMART" id="SM00862">
    <property type="entry name" value="Trans_reg_C"/>
    <property type="match status" value="1"/>
</dbReference>
<name>A0ABV0M522_9HYPH</name>
<dbReference type="RefSeq" id="WP_037150030.1">
    <property type="nucleotide sequence ID" value="NZ_JBEAAL010000009.1"/>
</dbReference>
<dbReference type="PROSITE" id="PS50110">
    <property type="entry name" value="RESPONSE_REGULATORY"/>
    <property type="match status" value="1"/>
</dbReference>
<evidence type="ECO:0000259" key="6">
    <source>
        <dbReference type="PROSITE" id="PS50110"/>
    </source>
</evidence>
<dbReference type="InterPro" id="IPR016032">
    <property type="entry name" value="Sig_transdc_resp-reg_C-effctor"/>
</dbReference>
<dbReference type="Pfam" id="PF00072">
    <property type="entry name" value="Response_reg"/>
    <property type="match status" value="1"/>
</dbReference>
<feature type="DNA-binding region" description="OmpR/PhoB-type" evidence="5">
    <location>
        <begin position="130"/>
        <end position="228"/>
    </location>
</feature>
<organism evidence="8 9">
    <name type="scientific">Neorhizobium phenanthreniclasticum</name>
    <dbReference type="NCBI Taxonomy" id="3157917"/>
    <lineage>
        <taxon>Bacteria</taxon>
        <taxon>Pseudomonadati</taxon>
        <taxon>Pseudomonadota</taxon>
        <taxon>Alphaproteobacteria</taxon>
        <taxon>Hyphomicrobiales</taxon>
        <taxon>Rhizobiaceae</taxon>
        <taxon>Rhizobium/Agrobacterium group</taxon>
        <taxon>Neorhizobium</taxon>
    </lineage>
</organism>
<evidence type="ECO:0000256" key="5">
    <source>
        <dbReference type="PROSITE-ProRule" id="PRU01091"/>
    </source>
</evidence>
<evidence type="ECO:0000256" key="3">
    <source>
        <dbReference type="ARBA" id="ARBA00023125"/>
    </source>
</evidence>
<dbReference type="Proteomes" id="UP001496627">
    <property type="component" value="Unassembled WGS sequence"/>
</dbReference>
<evidence type="ECO:0000259" key="7">
    <source>
        <dbReference type="PROSITE" id="PS51755"/>
    </source>
</evidence>
<keyword evidence="3 5" id="KW-0238">DNA-binding</keyword>
<dbReference type="Pfam" id="PF00486">
    <property type="entry name" value="Trans_reg_C"/>
    <property type="match status" value="1"/>
</dbReference>
<dbReference type="CDD" id="cd00383">
    <property type="entry name" value="trans_reg_C"/>
    <property type="match status" value="1"/>
</dbReference>
<dbReference type="PANTHER" id="PTHR48111">
    <property type="entry name" value="REGULATOR OF RPOS"/>
    <property type="match status" value="1"/>
</dbReference>
<dbReference type="SUPFAM" id="SSF52172">
    <property type="entry name" value="CheY-like"/>
    <property type="match status" value="1"/>
</dbReference>
<evidence type="ECO:0000313" key="9">
    <source>
        <dbReference type="Proteomes" id="UP001496627"/>
    </source>
</evidence>
<dbReference type="InterPro" id="IPR011006">
    <property type="entry name" value="CheY-like_superfamily"/>
</dbReference>
<sequence>MGARVVVVIDGDETLREVLRFSLVDEGFDVTLLSAGSELMERLVSSLPDVLVLSSSLPGLNGIEICRRLRTEPATMRVPVVLLVPAESESDRLTGLAAGADDCLVEPFPSVELAIRVKNLLRRMHPNLLSHMIRVGDLTLDREAHRVHRQKKEVRLGPTEFRLLEFLMRYPGRVYSRTELKRSLWGDGATVDERAVDVHIGRLRKGISLGKADQVIRTVRGAGYALGDV</sequence>
<keyword evidence="1" id="KW-0597">Phosphoprotein</keyword>
<dbReference type="InterPro" id="IPR039420">
    <property type="entry name" value="WalR-like"/>
</dbReference>
<evidence type="ECO:0000256" key="4">
    <source>
        <dbReference type="PROSITE-ProRule" id="PRU00169"/>
    </source>
</evidence>
<dbReference type="SUPFAM" id="SSF46894">
    <property type="entry name" value="C-terminal effector domain of the bipartite response regulators"/>
    <property type="match status" value="1"/>
</dbReference>
<evidence type="ECO:0000313" key="8">
    <source>
        <dbReference type="EMBL" id="MEQ1406130.1"/>
    </source>
</evidence>
<evidence type="ECO:0000256" key="1">
    <source>
        <dbReference type="ARBA" id="ARBA00022553"/>
    </source>
</evidence>
<keyword evidence="9" id="KW-1185">Reference proteome</keyword>
<protein>
    <submittedName>
        <fullName evidence="8">Winged helix-turn-helix domain-containing protein</fullName>
    </submittedName>
</protein>
<dbReference type="InterPro" id="IPR001867">
    <property type="entry name" value="OmpR/PhoB-type_DNA-bd"/>
</dbReference>
<proteinExistence type="predicted"/>